<organism evidence="2 3">
    <name type="scientific">Rhodococcus opacus</name>
    <name type="common">Nocardia opaca</name>
    <dbReference type="NCBI Taxonomy" id="37919"/>
    <lineage>
        <taxon>Bacteria</taxon>
        <taxon>Bacillati</taxon>
        <taxon>Actinomycetota</taxon>
        <taxon>Actinomycetes</taxon>
        <taxon>Mycobacteriales</taxon>
        <taxon>Nocardiaceae</taxon>
        <taxon>Rhodococcus</taxon>
    </lineage>
</organism>
<protein>
    <submittedName>
        <fullName evidence="2">Uncharacterized protein</fullName>
    </submittedName>
</protein>
<dbReference type="EMBL" id="CP009112">
    <property type="protein sequence ID" value="ANS32188.1"/>
    <property type="molecule type" value="Genomic_DNA"/>
</dbReference>
<evidence type="ECO:0000256" key="1">
    <source>
        <dbReference type="SAM" id="MobiDB-lite"/>
    </source>
</evidence>
<accession>A0A1B1KHX4</accession>
<dbReference type="Proteomes" id="UP000186108">
    <property type="component" value="Plasmid pR1CP1"/>
</dbReference>
<sequence length="122" mass="14200">MSEPHTKTRDFRPDPTSSRSLANNPAADEHPTAHPLPRRQRLRDRVRAERHSRVPREADQLIRFAQNWIPYGGPPPDEIMVQFGMTTARYLEALRQAIYLPDCDPSIARRIHTAYFARRSTR</sequence>
<evidence type="ECO:0000313" key="2">
    <source>
        <dbReference type="EMBL" id="ANS32188.1"/>
    </source>
</evidence>
<evidence type="ECO:0000313" key="3">
    <source>
        <dbReference type="Proteomes" id="UP000186108"/>
    </source>
</evidence>
<proteinExistence type="predicted"/>
<feature type="compositionally biased region" description="Basic and acidic residues" evidence="1">
    <location>
        <begin position="43"/>
        <end position="54"/>
    </location>
</feature>
<dbReference type="RefSeq" id="WP_081315578.1">
    <property type="nucleotide sequence ID" value="NZ_CP009112.1"/>
</dbReference>
<feature type="region of interest" description="Disordered" evidence="1">
    <location>
        <begin position="1"/>
        <end position="54"/>
    </location>
</feature>
<gene>
    <name evidence="2" type="ORF">R1CP_37945</name>
</gene>
<name>A0A1B1KHX4_RHOOP</name>
<dbReference type="AlphaFoldDB" id="A0A1B1KHX4"/>
<reference evidence="2 3" key="1">
    <citation type="submission" date="2014-07" db="EMBL/GenBank/DDBJ databases">
        <authorList>
            <person name="Zhang J.E."/>
            <person name="Yang H."/>
            <person name="Guo J."/>
            <person name="Deng Z."/>
            <person name="Luo H."/>
            <person name="Luo M."/>
            <person name="Zhao B."/>
        </authorList>
    </citation>
    <scope>NUCLEOTIDE SEQUENCE [LARGE SCALE GENOMIC DNA]</scope>
    <source>
        <strain evidence="2 3">1CP</strain>
        <plasmid evidence="3">Plasmid pr1cp1</plasmid>
    </source>
</reference>
<dbReference type="PATRIC" id="fig|37919.13.peg.7993"/>
<keyword evidence="2" id="KW-0614">Plasmid</keyword>
<geneLocation type="plasmid" evidence="3">
    <name>pr1cp1</name>
</geneLocation>
<feature type="compositionally biased region" description="Basic and acidic residues" evidence="1">
    <location>
        <begin position="1"/>
        <end position="13"/>
    </location>
</feature>